<evidence type="ECO:0000313" key="7">
    <source>
        <dbReference type="Proteomes" id="UP001271769"/>
    </source>
</evidence>
<dbReference type="PROSITE" id="PS51891">
    <property type="entry name" value="CENP_V_GFA"/>
    <property type="match status" value="2"/>
</dbReference>
<proteinExistence type="inferred from homology"/>
<protein>
    <submittedName>
        <fullName evidence="6">GFA family protein</fullName>
    </submittedName>
</protein>
<keyword evidence="7" id="KW-1185">Reference proteome</keyword>
<feature type="domain" description="CENP-V/GFA" evidence="5">
    <location>
        <begin position="153"/>
        <end position="267"/>
    </location>
</feature>
<dbReference type="EMBL" id="JAXCLX010000004">
    <property type="protein sequence ID" value="MDY0874125.1"/>
    <property type="molecule type" value="Genomic_DNA"/>
</dbReference>
<gene>
    <name evidence="6" type="ORF">SMD31_19440</name>
</gene>
<accession>A0ABU5E3D6</accession>
<reference evidence="6 7" key="1">
    <citation type="journal article" date="2013" name="Antonie Van Leeuwenhoek">
        <title>Dongia rigui sp. nov., isolated from freshwater of a large wetland in Korea.</title>
        <authorList>
            <person name="Baik K.S."/>
            <person name="Hwang Y.M."/>
            <person name="Choi J.S."/>
            <person name="Kwon J."/>
            <person name="Seong C.N."/>
        </authorList>
    </citation>
    <scope>NUCLEOTIDE SEQUENCE [LARGE SCALE GENOMIC DNA]</scope>
    <source>
        <strain evidence="6 7">04SU4-P</strain>
    </source>
</reference>
<dbReference type="Pfam" id="PF04828">
    <property type="entry name" value="GFA"/>
    <property type="match status" value="2"/>
</dbReference>
<evidence type="ECO:0000256" key="2">
    <source>
        <dbReference type="ARBA" id="ARBA00022723"/>
    </source>
</evidence>
<evidence type="ECO:0000259" key="5">
    <source>
        <dbReference type="PROSITE" id="PS51891"/>
    </source>
</evidence>
<evidence type="ECO:0000313" key="6">
    <source>
        <dbReference type="EMBL" id="MDY0874125.1"/>
    </source>
</evidence>
<evidence type="ECO:0000256" key="3">
    <source>
        <dbReference type="ARBA" id="ARBA00022833"/>
    </source>
</evidence>
<dbReference type="PANTHER" id="PTHR33337:SF40">
    <property type="entry name" value="CENP-V_GFA DOMAIN-CONTAINING PROTEIN-RELATED"/>
    <property type="match status" value="1"/>
</dbReference>
<organism evidence="6 7">
    <name type="scientific">Dongia rigui</name>
    <dbReference type="NCBI Taxonomy" id="940149"/>
    <lineage>
        <taxon>Bacteria</taxon>
        <taxon>Pseudomonadati</taxon>
        <taxon>Pseudomonadota</taxon>
        <taxon>Alphaproteobacteria</taxon>
        <taxon>Rhodospirillales</taxon>
        <taxon>Dongiaceae</taxon>
        <taxon>Dongia</taxon>
    </lineage>
</organism>
<feature type="domain" description="CENP-V/GFA" evidence="5">
    <location>
        <begin position="6"/>
        <end position="120"/>
    </location>
</feature>
<dbReference type="Proteomes" id="UP001271769">
    <property type="component" value="Unassembled WGS sequence"/>
</dbReference>
<name>A0ABU5E3D6_9PROT</name>
<keyword evidence="4" id="KW-0456">Lyase</keyword>
<dbReference type="RefSeq" id="WP_320502599.1">
    <property type="nucleotide sequence ID" value="NZ_JAXCLX010000004.1"/>
</dbReference>
<comment type="similarity">
    <text evidence="1">Belongs to the Gfa family.</text>
</comment>
<dbReference type="Gene3D" id="3.90.1590.10">
    <property type="entry name" value="glutathione-dependent formaldehyde- activating enzyme (gfa)"/>
    <property type="match status" value="2"/>
</dbReference>
<dbReference type="InterPro" id="IPR011057">
    <property type="entry name" value="Mss4-like_sf"/>
</dbReference>
<sequence length="285" mass="31261">MSHDTYHGHCLCGAVSFEIEGPLTVPAACHCAMCRRWHGALGVYTSVPAARLKLTNSEQVVWYRSSNDAERGFCRTCGSKLFWRNVGSDGLDITMGVLDGPSNLQVSKHIWVAFKGDYYDIVDDLPQFSQSSAKAAPCAPAPAVGAPEKRQSHHGRCLCGAVDLTVNGKLRDISQCHCSQCRRWHGHAPAYSKAYWADITLNGGEHVRWYQSSDQARRGFCDRCGSSLFWERSGADAVSIPAGVFDAPVSPRQRHHIFVADKGDYYQIPDKLPQYPGSGGAALPF</sequence>
<evidence type="ECO:0000256" key="1">
    <source>
        <dbReference type="ARBA" id="ARBA00005495"/>
    </source>
</evidence>
<keyword evidence="3" id="KW-0862">Zinc</keyword>
<dbReference type="InterPro" id="IPR006913">
    <property type="entry name" value="CENP-V/GFA"/>
</dbReference>
<keyword evidence="2" id="KW-0479">Metal-binding</keyword>
<dbReference type="PANTHER" id="PTHR33337">
    <property type="entry name" value="GFA DOMAIN-CONTAINING PROTEIN"/>
    <property type="match status" value="1"/>
</dbReference>
<evidence type="ECO:0000256" key="4">
    <source>
        <dbReference type="ARBA" id="ARBA00023239"/>
    </source>
</evidence>
<comment type="caution">
    <text evidence="6">The sequence shown here is derived from an EMBL/GenBank/DDBJ whole genome shotgun (WGS) entry which is preliminary data.</text>
</comment>
<dbReference type="SUPFAM" id="SSF51316">
    <property type="entry name" value="Mss4-like"/>
    <property type="match status" value="2"/>
</dbReference>